<dbReference type="GO" id="GO:0004519">
    <property type="term" value="F:endonuclease activity"/>
    <property type="evidence" value="ECO:0007669"/>
    <property type="project" value="UniProtKB-KW"/>
</dbReference>
<keyword evidence="7" id="KW-0695">RNA-directed DNA polymerase</keyword>
<dbReference type="Gene3D" id="3.10.10.10">
    <property type="entry name" value="HIV Type 1 Reverse Transcriptase, subunit A, domain 1"/>
    <property type="match status" value="1"/>
</dbReference>
<dbReference type="CDD" id="cd00303">
    <property type="entry name" value="retropepsin_like"/>
    <property type="match status" value="1"/>
</dbReference>
<dbReference type="STRING" id="135651.G0NEF9"/>
<dbReference type="PROSITE" id="PS00141">
    <property type="entry name" value="ASP_PROTEASE"/>
    <property type="match status" value="1"/>
</dbReference>
<dbReference type="InterPro" id="IPR001584">
    <property type="entry name" value="Integrase_cat-core"/>
</dbReference>
<dbReference type="SUPFAM" id="SSF53098">
    <property type="entry name" value="Ribonuclease H-like"/>
    <property type="match status" value="1"/>
</dbReference>
<dbReference type="PROSITE" id="PS50994">
    <property type="entry name" value="INTEGRASE"/>
    <property type="match status" value="1"/>
</dbReference>
<evidence type="ECO:0000256" key="4">
    <source>
        <dbReference type="ARBA" id="ARBA00022722"/>
    </source>
</evidence>
<keyword evidence="2" id="KW-0808">Transferase</keyword>
<dbReference type="SUPFAM" id="SSF161008">
    <property type="entry name" value="Viral glycoprotein ectodomain-like"/>
    <property type="match status" value="1"/>
</dbReference>
<feature type="compositionally biased region" description="Basic and acidic residues" evidence="8">
    <location>
        <begin position="2449"/>
        <end position="2460"/>
    </location>
</feature>
<dbReference type="InterPro" id="IPR012337">
    <property type="entry name" value="RNaseH-like_sf"/>
</dbReference>
<proteinExistence type="predicted"/>
<dbReference type="FunFam" id="3.30.70.270:FF:000020">
    <property type="entry name" value="Transposon Tf2-6 polyprotein-like Protein"/>
    <property type="match status" value="1"/>
</dbReference>
<dbReference type="InterPro" id="IPR000477">
    <property type="entry name" value="RT_dom"/>
</dbReference>
<feature type="compositionally biased region" description="Low complexity" evidence="8">
    <location>
        <begin position="254"/>
        <end position="289"/>
    </location>
</feature>
<evidence type="ECO:0000256" key="7">
    <source>
        <dbReference type="ARBA" id="ARBA00022918"/>
    </source>
</evidence>
<dbReference type="InterPro" id="IPR001969">
    <property type="entry name" value="Aspartic_peptidase_AS"/>
</dbReference>
<reference evidence="12" key="1">
    <citation type="submission" date="2011-07" db="EMBL/GenBank/DDBJ databases">
        <authorList>
            <consortium name="Caenorhabditis brenneri Sequencing and Analysis Consortium"/>
            <person name="Wilson R.K."/>
        </authorList>
    </citation>
    <scope>NUCLEOTIDE SEQUENCE [LARGE SCALE GENOMIC DNA]</scope>
    <source>
        <strain evidence="12">PB2801</strain>
    </source>
</reference>
<dbReference type="FunFam" id="3.10.20.370:FF:000001">
    <property type="entry name" value="Retrovirus-related Pol polyprotein from transposon 17.6-like protein"/>
    <property type="match status" value="1"/>
</dbReference>
<name>G0NEF9_CAEBE</name>
<dbReference type="InterPro" id="IPR021109">
    <property type="entry name" value="Peptidase_aspartic_dom_sf"/>
</dbReference>
<keyword evidence="12" id="KW-1185">Reference proteome</keyword>
<dbReference type="GO" id="GO:0003676">
    <property type="term" value="F:nucleic acid binding"/>
    <property type="evidence" value="ECO:0007669"/>
    <property type="project" value="InterPro"/>
</dbReference>
<dbReference type="EC" id="2.7.7.49" evidence="1"/>
<dbReference type="InterPro" id="IPR043128">
    <property type="entry name" value="Rev_trsase/Diguanyl_cyclase"/>
</dbReference>
<feature type="region of interest" description="Disordered" evidence="8">
    <location>
        <begin position="227"/>
        <end position="376"/>
    </location>
</feature>
<keyword evidence="3" id="KW-0548">Nucleotidyltransferase</keyword>
<dbReference type="CDD" id="cd09274">
    <property type="entry name" value="RNase_HI_RT_Ty3"/>
    <property type="match status" value="1"/>
</dbReference>
<dbReference type="Gene3D" id="2.40.70.10">
    <property type="entry name" value="Acid Proteases"/>
    <property type="match status" value="1"/>
</dbReference>
<evidence type="ECO:0000256" key="2">
    <source>
        <dbReference type="ARBA" id="ARBA00022679"/>
    </source>
</evidence>
<dbReference type="EMBL" id="GL379873">
    <property type="protein sequence ID" value="EGT58928.1"/>
    <property type="molecule type" value="Genomic_DNA"/>
</dbReference>
<feature type="compositionally biased region" description="Low complexity" evidence="8">
    <location>
        <begin position="878"/>
        <end position="902"/>
    </location>
</feature>
<accession>G0NEF9</accession>
<dbReference type="Pfam" id="PF00665">
    <property type="entry name" value="rve"/>
    <property type="match status" value="1"/>
</dbReference>
<dbReference type="Proteomes" id="UP000008068">
    <property type="component" value="Unassembled WGS sequence"/>
</dbReference>
<dbReference type="InterPro" id="IPR041588">
    <property type="entry name" value="Integrase_H2C2"/>
</dbReference>
<organism evidence="12">
    <name type="scientific">Caenorhabditis brenneri</name>
    <name type="common">Nematode worm</name>
    <dbReference type="NCBI Taxonomy" id="135651"/>
    <lineage>
        <taxon>Eukaryota</taxon>
        <taxon>Metazoa</taxon>
        <taxon>Ecdysozoa</taxon>
        <taxon>Nematoda</taxon>
        <taxon>Chromadorea</taxon>
        <taxon>Rhabditida</taxon>
        <taxon>Rhabditina</taxon>
        <taxon>Rhabditomorpha</taxon>
        <taxon>Rhabditoidea</taxon>
        <taxon>Rhabditidae</taxon>
        <taxon>Peloderinae</taxon>
        <taxon>Caenorhabditis</taxon>
    </lineage>
</organism>
<dbReference type="InterPro" id="IPR041373">
    <property type="entry name" value="RT_RNaseH"/>
</dbReference>
<evidence type="ECO:0000256" key="3">
    <source>
        <dbReference type="ARBA" id="ARBA00022695"/>
    </source>
</evidence>
<dbReference type="Gene3D" id="3.10.20.370">
    <property type="match status" value="1"/>
</dbReference>
<dbReference type="InParanoid" id="G0NEF9"/>
<dbReference type="FunFam" id="3.30.420.10:FF:000032">
    <property type="entry name" value="Retrovirus-related Pol polyprotein from transposon 297-like Protein"/>
    <property type="match status" value="1"/>
</dbReference>
<dbReference type="Gene3D" id="1.20.5.1890">
    <property type="match status" value="1"/>
</dbReference>
<dbReference type="GO" id="GO:0003964">
    <property type="term" value="F:RNA-directed DNA polymerase activity"/>
    <property type="evidence" value="ECO:0007669"/>
    <property type="project" value="UniProtKB-KW"/>
</dbReference>
<dbReference type="InterPro" id="IPR050951">
    <property type="entry name" value="Retrovirus_Pol_polyprotein"/>
</dbReference>
<dbReference type="Gene3D" id="3.30.70.270">
    <property type="match status" value="2"/>
</dbReference>
<evidence type="ECO:0000259" key="10">
    <source>
        <dbReference type="PROSITE" id="PS50994"/>
    </source>
</evidence>
<dbReference type="SUPFAM" id="SSF50630">
    <property type="entry name" value="Acid proteases"/>
    <property type="match status" value="1"/>
</dbReference>
<dbReference type="Pfam" id="PF00078">
    <property type="entry name" value="RVT_1"/>
    <property type="match status" value="1"/>
</dbReference>
<feature type="domain" description="Reverse transcriptase" evidence="9">
    <location>
        <begin position="1634"/>
        <end position="1813"/>
    </location>
</feature>
<dbReference type="GO" id="GO:0042575">
    <property type="term" value="C:DNA polymerase complex"/>
    <property type="evidence" value="ECO:0007669"/>
    <property type="project" value="UniProtKB-ARBA"/>
</dbReference>
<evidence type="ECO:0000313" key="11">
    <source>
        <dbReference type="EMBL" id="EGT58928.1"/>
    </source>
</evidence>
<protein>
    <recommendedName>
        <fullName evidence="1">RNA-directed DNA polymerase</fullName>
        <ecNumber evidence="1">2.7.7.49</ecNumber>
    </recommendedName>
</protein>
<evidence type="ECO:0000256" key="5">
    <source>
        <dbReference type="ARBA" id="ARBA00022759"/>
    </source>
</evidence>
<dbReference type="HOGENOM" id="CLU_000999_0_0_1"/>
<evidence type="ECO:0000313" key="12">
    <source>
        <dbReference type="Proteomes" id="UP000008068"/>
    </source>
</evidence>
<evidence type="ECO:0000259" key="9">
    <source>
        <dbReference type="PROSITE" id="PS50878"/>
    </source>
</evidence>
<feature type="compositionally biased region" description="Gly residues" evidence="8">
    <location>
        <begin position="243"/>
        <end position="253"/>
    </location>
</feature>
<evidence type="ECO:0000256" key="1">
    <source>
        <dbReference type="ARBA" id="ARBA00012493"/>
    </source>
</evidence>
<dbReference type="Gene3D" id="1.10.340.70">
    <property type="match status" value="1"/>
</dbReference>
<dbReference type="Pfam" id="PF17921">
    <property type="entry name" value="Integrase_H2C2"/>
    <property type="match status" value="1"/>
</dbReference>
<dbReference type="eggNOG" id="KOG0017">
    <property type="taxonomic scope" value="Eukaryota"/>
</dbReference>
<keyword evidence="5" id="KW-0255">Endonuclease</keyword>
<sequence length="2472" mass="281063">MDNTNDQTVRPPAPPEPVRLLNQTMFSGSIPVWKQQGELTKVLDPKIRKFETGKSHEFQKWLKTFSKIIHRMHIPREVGTQLLPFYLTGEALEKYNSIEEKSLEDWEKVTKKLMRLHHCPQEHQLCLQELAMLEQGSKSTTAFGEHIRTLGDFVYHDMPENQKDKLLTTHFFNGCKPAIKRRLRLLQNMPTTLNGIMAEAEKAARIIEMEEKEDSLVAAVQQLQLQQKESGNGYRGKNRRGGFKGNTRGGFNGGNKDQSQNNGNQNWNNQNQGNWNNSDQGNQGNQNGYRGRGRGRRGNWNNRGNGNHQYQGNGNNQQQGNWNNQPQGNWNNQPQGNWNNQAQGNWNNQAQGNWNNQGQGPSNQPSAPPADPRIGWNTETGRPYVINSLSKFVLGIMTCILLIAPSSCTMQICGFGETGNLFIPPKPTPCNFDRTLPLQTYAVNVYRQRKAAIQMEAHKCFKHEVEGEVFSVLWIYRSTEAKIGSKQPITPEECRNIAITKKYNGGEMKEIAPGIFQSERIGDAAKNATPILGKSPFKTYEMTLEVGKVATLDGEHIISSLGSLEKCTFGSGVCQESSYTVVWQPQDSRRECQFEIIQSSTAIISQHHVAIKDLSIFSKFDTDLRRLQDALEGCNIQQGYRTDDGYLIEFPEVRNKGWVPDMHIEAIVPERTKSGWIRRTRETLQLMGPAQTTFAVEIGETFITPIIRRLYGSTNIEQLKELSNPITEPEILKELARFNVTKRLIADRSRLYPADQKHARPRLLMALKAIRTAQYGARQLRIINSLSRPLTRGEEELKIAIERQSAHTFDKLLEKEFGRSDIDARNINASYPLSYFEEESLNPYKNQPYVEEPSWAATTTTTPLPTTTTTFRTWPAIQPTSPTFQTTTRPTYTTRPTATTRPQPSPVKEMGYVPVGNRNLVYETTTLPRTESHPEYEDFTASEKSTLDTFEMICQDQWRETSLFQTLLRIDPTAAVRQLLRRKDISAKAIGETLLISQCRTVTPDVVHYGRKVNSTCYNLVPVSIKGTLWFQLPGSDDLISEAAEVDCGERPTSIRFEHNRWVSPNNHEVLPQFLARPTWQKQEQFILPPPETFHTHLDEEAGVMTGRDREIQHMQELQNNQLRSRLIRDGIIHDTIDAVKEQASKVGNSAKKLYKYGMDTMKEQAKDVVFSIIMMIVWIVVPFTVVGIIVVGLYGYCKWRIAKKAGNTARQAAKQATDELWKYARQKWINNVEMEMQTFGQPLTTRCDEEYPICSINDINAIRINYVAAARLPHIEVKIGDSTLDALFDTGAAISYMPLSSVTGKIDTDDQPQAKTANGSAFKFLGTCQTTVKIGDFMVPHKMLVSRDGDCPAPALIGSDIVGKLNKIGHDLSINLHKRELTIGGSRIKINAISGEYAPPTQVQLAETVSIQPRHEVVVAAVLEGYQPEMGTEFVIEDNQQDSDQIYMVARSLTKTDEKGKTPIQIFNPSKTKVHLRKGARVATAEKIVEVRTVDDFFAPPKPHPQKNWKDNVDMSAKVQEMRSMNDFFVSPEAHWESELPKLPQPKPPDYKVSDKIDIAAADLTDEQKEDLKMIINFHEKAFVGPDGRLGQYNGPIKHKIELVDERQIPQARIHRIPLEKRKEVETQISEMLKQEIIRPTESPFAAPIVLVRKADKTSWRFTVDFRALNAMTTPVQSVIPNIHEILDLCAGKAFYTTLDFQQGFHQIPVEPAHCPRTAFACHMGAFEYIRMPMGLKGSPGTFQRVMNSLIKEIRARIFVYIDDMVITSEDAIQHLKDIEEVLDQIEKSGMKLRPEKCKFALPEIIYLGFIISKAGIRPNPEKTRAIDEYPTPRTVKEVRAFIGMCSFYRRFIANFSKIAAPIMDLTKKEKVFEWTKECQEAMEILKEALTKNPILVAPQLGKPFIIEVDSSGRGVGAVLFQAQDDEGKDKRVIAYASRVYTGAEKRYPAIELEALGLTYAVKQFRPYIDGAKTLIITDHSPLKSLLYRKDLMGRMGKYQIVLQEYDIKIEYRPGKQNIVCDTLSRYHPRSEESDLMAINAIMDAVSIDFSMIEEEQSKDKKIQDTKNLVDKYRIEKNVLFERGPEDQWVIRLPTESSFGKKLTWQIHSSIFESAHLGRSRTEKRVRDIATWPGMSTDIRRIVERCTECQKNKDNAHTRIQAPLKEFPETTAPFQRVHSDFIGPLPETIKGNRYVAVFVDAFSKFIIAEAVPDQKADTLSEIFRDRVVARFGPPKLLVTDQGTNFMSQKFKELLQSLNCQHNQSTAYHHEANGQVERANQTLETMIRQMKDSENWDKELQTIIHAYNSSKNATTEVEPFKVIHGHQARSPLKNSLPEQTLAETPLKHMQRMEGKMPKINKECEEKIRKKTEKQRELHDRKKTIKDVEIKIGDQVLIRKHPRSKISSQFIGPFKVIDVKDPNITVEIPAIGTRSAQTRVKTMHKNLCKLAKEPSPEEKRSPKATGKASAERK</sequence>
<dbReference type="PANTHER" id="PTHR37984">
    <property type="entry name" value="PROTEIN CBG26694"/>
    <property type="match status" value="1"/>
</dbReference>
<dbReference type="PANTHER" id="PTHR37984:SF5">
    <property type="entry name" value="PROTEIN NYNRIN-LIKE"/>
    <property type="match status" value="1"/>
</dbReference>
<dbReference type="Gene3D" id="3.30.420.10">
    <property type="entry name" value="Ribonuclease H-like superfamily/Ribonuclease H"/>
    <property type="match status" value="1"/>
</dbReference>
<dbReference type="InterPro" id="IPR043502">
    <property type="entry name" value="DNA/RNA_pol_sf"/>
</dbReference>
<dbReference type="GO" id="GO:0006508">
    <property type="term" value="P:proteolysis"/>
    <property type="evidence" value="ECO:0007669"/>
    <property type="project" value="InterPro"/>
</dbReference>
<gene>
    <name evidence="11" type="ORF">CAEBREN_19301</name>
</gene>
<evidence type="ECO:0000256" key="8">
    <source>
        <dbReference type="SAM" id="MobiDB-lite"/>
    </source>
</evidence>
<keyword evidence="4" id="KW-0540">Nuclease</keyword>
<dbReference type="InterPro" id="IPR036397">
    <property type="entry name" value="RNaseH_sf"/>
</dbReference>
<dbReference type="GO" id="GO:0015074">
    <property type="term" value="P:DNA integration"/>
    <property type="evidence" value="ECO:0007669"/>
    <property type="project" value="InterPro"/>
</dbReference>
<dbReference type="GO" id="GO:0004190">
    <property type="term" value="F:aspartic-type endopeptidase activity"/>
    <property type="evidence" value="ECO:0007669"/>
    <property type="project" value="InterPro"/>
</dbReference>
<keyword evidence="6" id="KW-0378">Hydrolase</keyword>
<dbReference type="PROSITE" id="PS50878">
    <property type="entry name" value="RT_POL"/>
    <property type="match status" value="1"/>
</dbReference>
<dbReference type="SUPFAM" id="SSF56672">
    <property type="entry name" value="DNA/RNA polymerases"/>
    <property type="match status" value="1"/>
</dbReference>
<dbReference type="CDD" id="cd01647">
    <property type="entry name" value="RT_LTR"/>
    <property type="match status" value="1"/>
</dbReference>
<feature type="region of interest" description="Disordered" evidence="8">
    <location>
        <begin position="2448"/>
        <end position="2472"/>
    </location>
</feature>
<feature type="domain" description="Integrase catalytic" evidence="10">
    <location>
        <begin position="2170"/>
        <end position="2339"/>
    </location>
</feature>
<feature type="compositionally biased region" description="Low complexity" evidence="8">
    <location>
        <begin position="298"/>
        <end position="365"/>
    </location>
</feature>
<feature type="region of interest" description="Disordered" evidence="8">
    <location>
        <begin position="874"/>
        <end position="912"/>
    </location>
</feature>
<dbReference type="OrthoDB" id="5845629at2759"/>
<evidence type="ECO:0000256" key="6">
    <source>
        <dbReference type="ARBA" id="ARBA00022801"/>
    </source>
</evidence>
<dbReference type="Pfam" id="PF17917">
    <property type="entry name" value="RT_RNaseH"/>
    <property type="match status" value="1"/>
</dbReference>